<organism evidence="3 4">
    <name type="scientific">Pueribacillus theae</name>
    <dbReference type="NCBI Taxonomy" id="2171751"/>
    <lineage>
        <taxon>Bacteria</taxon>
        <taxon>Bacillati</taxon>
        <taxon>Bacillota</taxon>
        <taxon>Bacilli</taxon>
        <taxon>Bacillales</taxon>
        <taxon>Bacillaceae</taxon>
        <taxon>Pueribacillus</taxon>
    </lineage>
</organism>
<dbReference type="GO" id="GO:0003677">
    <property type="term" value="F:DNA binding"/>
    <property type="evidence" value="ECO:0007669"/>
    <property type="project" value="InterPro"/>
</dbReference>
<reference evidence="3 4" key="1">
    <citation type="submission" date="2018-04" db="EMBL/GenBank/DDBJ databases">
        <title>Camelliibacillus theae gen. nov., sp. nov., isolated from Pu'er tea.</title>
        <authorList>
            <person name="Niu L."/>
        </authorList>
    </citation>
    <scope>NUCLEOTIDE SEQUENCE [LARGE SCALE GENOMIC DNA]</scope>
    <source>
        <strain evidence="3 4">T8</strain>
    </source>
</reference>
<dbReference type="Pfam" id="PF02452">
    <property type="entry name" value="PemK_toxin"/>
    <property type="match status" value="1"/>
</dbReference>
<keyword evidence="2" id="KW-1277">Toxin-antitoxin system</keyword>
<evidence type="ECO:0000256" key="1">
    <source>
        <dbReference type="ARBA" id="ARBA00007521"/>
    </source>
</evidence>
<keyword evidence="4" id="KW-1185">Reference proteome</keyword>
<sequence length="111" mass="12687">MTYKHGDILLIFVPFTDLSTSKQRPVLVVSNDLYNKYSDDLLVAAITSNLKNIDYSVIIQTQDLDNGELRKTSAIRADKLYTLSKHIVKRKFGNVKSKILNEVILKINEIF</sequence>
<dbReference type="RefSeq" id="WP_116554449.1">
    <property type="nucleotide sequence ID" value="NZ_QCZG01000014.1"/>
</dbReference>
<dbReference type="InterPro" id="IPR003477">
    <property type="entry name" value="PemK-like"/>
</dbReference>
<gene>
    <name evidence="3" type="ORF">DCC39_08420</name>
</gene>
<dbReference type="GO" id="GO:0004521">
    <property type="term" value="F:RNA endonuclease activity"/>
    <property type="evidence" value="ECO:0007669"/>
    <property type="project" value="TreeGrafter"/>
</dbReference>
<evidence type="ECO:0000313" key="3">
    <source>
        <dbReference type="EMBL" id="PWA11949.1"/>
    </source>
</evidence>
<dbReference type="Proteomes" id="UP000245998">
    <property type="component" value="Unassembled WGS sequence"/>
</dbReference>
<dbReference type="Gene3D" id="2.30.30.110">
    <property type="match status" value="1"/>
</dbReference>
<protein>
    <submittedName>
        <fullName evidence="3">MazF family transcriptional regulator</fullName>
    </submittedName>
</protein>
<dbReference type="SUPFAM" id="SSF50118">
    <property type="entry name" value="Cell growth inhibitor/plasmid maintenance toxic component"/>
    <property type="match status" value="1"/>
</dbReference>
<accession>A0A2U1K483</accession>
<dbReference type="GO" id="GO:0006402">
    <property type="term" value="P:mRNA catabolic process"/>
    <property type="evidence" value="ECO:0007669"/>
    <property type="project" value="TreeGrafter"/>
</dbReference>
<dbReference type="GO" id="GO:0016075">
    <property type="term" value="P:rRNA catabolic process"/>
    <property type="evidence" value="ECO:0007669"/>
    <property type="project" value="TreeGrafter"/>
</dbReference>
<proteinExistence type="inferred from homology"/>
<dbReference type="EMBL" id="QCZG01000014">
    <property type="protein sequence ID" value="PWA11949.1"/>
    <property type="molecule type" value="Genomic_DNA"/>
</dbReference>
<name>A0A2U1K483_9BACI</name>
<dbReference type="AlphaFoldDB" id="A0A2U1K483"/>
<dbReference type="PANTHER" id="PTHR33988">
    <property type="entry name" value="ENDORIBONUCLEASE MAZF-RELATED"/>
    <property type="match status" value="1"/>
</dbReference>
<dbReference type="OrthoDB" id="129822at2"/>
<evidence type="ECO:0000256" key="2">
    <source>
        <dbReference type="ARBA" id="ARBA00022649"/>
    </source>
</evidence>
<comment type="similarity">
    <text evidence="1">Belongs to the PemK/MazF family.</text>
</comment>
<dbReference type="PANTHER" id="PTHR33988:SF2">
    <property type="entry name" value="ENDORIBONUCLEASE MAZF"/>
    <property type="match status" value="1"/>
</dbReference>
<comment type="caution">
    <text evidence="3">The sequence shown here is derived from an EMBL/GenBank/DDBJ whole genome shotgun (WGS) entry which is preliminary data.</text>
</comment>
<evidence type="ECO:0000313" key="4">
    <source>
        <dbReference type="Proteomes" id="UP000245998"/>
    </source>
</evidence>
<dbReference type="InterPro" id="IPR011067">
    <property type="entry name" value="Plasmid_toxin/cell-grow_inhib"/>
</dbReference>